<dbReference type="PANTHER" id="PTHR14097">
    <property type="entry name" value="OXIDOREDUCTASE HTATIP2"/>
    <property type="match status" value="1"/>
</dbReference>
<evidence type="ECO:0000259" key="1">
    <source>
        <dbReference type="Pfam" id="PF13460"/>
    </source>
</evidence>
<name>A0A9W9IVY8_9EURO</name>
<dbReference type="OrthoDB" id="3535423at2759"/>
<dbReference type="Pfam" id="PF13460">
    <property type="entry name" value="NAD_binding_10"/>
    <property type="match status" value="1"/>
</dbReference>
<gene>
    <name evidence="2" type="ORF">N7492_000467</name>
</gene>
<accession>A0A9W9IVY8</accession>
<dbReference type="Gene3D" id="3.40.50.720">
    <property type="entry name" value="NAD(P)-binding Rossmann-like Domain"/>
    <property type="match status" value="1"/>
</dbReference>
<reference evidence="2" key="2">
    <citation type="journal article" date="2023" name="IMA Fungus">
        <title>Comparative genomic study of the Penicillium genus elucidates a diverse pangenome and 15 lateral gene transfer events.</title>
        <authorList>
            <person name="Petersen C."/>
            <person name="Sorensen T."/>
            <person name="Nielsen M.R."/>
            <person name="Sondergaard T.E."/>
            <person name="Sorensen J.L."/>
            <person name="Fitzpatrick D.A."/>
            <person name="Frisvad J.C."/>
            <person name="Nielsen K.L."/>
        </authorList>
    </citation>
    <scope>NUCLEOTIDE SEQUENCE</scope>
    <source>
        <strain evidence="2">IBT 21917</strain>
    </source>
</reference>
<proteinExistence type="predicted"/>
<dbReference type="EMBL" id="JAPQKO010000001">
    <property type="protein sequence ID" value="KAJ5182851.1"/>
    <property type="molecule type" value="Genomic_DNA"/>
</dbReference>
<keyword evidence="3" id="KW-1185">Reference proteome</keyword>
<dbReference type="PANTHER" id="PTHR14097:SF9">
    <property type="entry name" value="EPIMERASE, PUTATIVE (AFU_ORTHOLOGUE AFUA_8G07320)-RELATED"/>
    <property type="match status" value="1"/>
</dbReference>
<evidence type="ECO:0000313" key="3">
    <source>
        <dbReference type="Proteomes" id="UP001146351"/>
    </source>
</evidence>
<dbReference type="SUPFAM" id="SSF51735">
    <property type="entry name" value="NAD(P)-binding Rossmann-fold domains"/>
    <property type="match status" value="1"/>
</dbReference>
<reference evidence="2" key="1">
    <citation type="submission" date="2022-11" db="EMBL/GenBank/DDBJ databases">
        <authorList>
            <person name="Petersen C."/>
        </authorList>
    </citation>
    <scope>NUCLEOTIDE SEQUENCE</scope>
    <source>
        <strain evidence="2">IBT 21917</strain>
    </source>
</reference>
<dbReference type="InterPro" id="IPR036291">
    <property type="entry name" value="NAD(P)-bd_dom_sf"/>
</dbReference>
<protein>
    <recommendedName>
        <fullName evidence="1">NAD(P)-binding domain-containing protein</fullName>
    </recommendedName>
</protein>
<comment type="caution">
    <text evidence="2">The sequence shown here is derived from an EMBL/GenBank/DDBJ whole genome shotgun (WGS) entry which is preliminary data.</text>
</comment>
<sequence>MKVILTGSTGFIGREVLNQCLHHPAITSVVALSRRDLPAHDKLHVVIIDDFLVYPASAREIIKGADACIWTLGKARISDNETARRVSVDYTLAAAQMFQDVCPDSFRFVYCSGAAAEKDQTKSLWFMQDYRRLRGEVESALLEFARGSPGLEAYIMRPAMVLSREVSLHRLVFSLGPSVSVDTLAGKMVRLALDGGDKKMWENAEINEGQ</sequence>
<dbReference type="InterPro" id="IPR016040">
    <property type="entry name" value="NAD(P)-bd_dom"/>
</dbReference>
<evidence type="ECO:0000313" key="2">
    <source>
        <dbReference type="EMBL" id="KAJ5182851.1"/>
    </source>
</evidence>
<feature type="domain" description="NAD(P)-binding" evidence="1">
    <location>
        <begin position="7"/>
        <end position="164"/>
    </location>
</feature>
<dbReference type="Proteomes" id="UP001146351">
    <property type="component" value="Unassembled WGS sequence"/>
</dbReference>
<organism evidence="2 3">
    <name type="scientific">Penicillium capsulatum</name>
    <dbReference type="NCBI Taxonomy" id="69766"/>
    <lineage>
        <taxon>Eukaryota</taxon>
        <taxon>Fungi</taxon>
        <taxon>Dikarya</taxon>
        <taxon>Ascomycota</taxon>
        <taxon>Pezizomycotina</taxon>
        <taxon>Eurotiomycetes</taxon>
        <taxon>Eurotiomycetidae</taxon>
        <taxon>Eurotiales</taxon>
        <taxon>Aspergillaceae</taxon>
        <taxon>Penicillium</taxon>
    </lineage>
</organism>
<dbReference type="AlphaFoldDB" id="A0A9W9IVY8"/>